<sequence length="108" mass="11594">MPKLMLEELLEISGIGGLNDKDAGEAGIGVLRDTAPSLKRRRGGWLEDRSDGVIIRAGVVALMNEDPDNDGDVHGEEKDDRDDRDEEAATSSLCGRLAPPPHPPCHSP</sequence>
<organism evidence="2 3">
    <name type="scientific">Eucalyptus globulus</name>
    <name type="common">Tasmanian blue gum</name>
    <dbReference type="NCBI Taxonomy" id="34317"/>
    <lineage>
        <taxon>Eukaryota</taxon>
        <taxon>Viridiplantae</taxon>
        <taxon>Streptophyta</taxon>
        <taxon>Embryophyta</taxon>
        <taxon>Tracheophyta</taxon>
        <taxon>Spermatophyta</taxon>
        <taxon>Magnoliopsida</taxon>
        <taxon>eudicotyledons</taxon>
        <taxon>Gunneridae</taxon>
        <taxon>Pentapetalae</taxon>
        <taxon>rosids</taxon>
        <taxon>malvids</taxon>
        <taxon>Myrtales</taxon>
        <taxon>Myrtaceae</taxon>
        <taxon>Myrtoideae</taxon>
        <taxon>Eucalypteae</taxon>
        <taxon>Eucalyptus</taxon>
    </lineage>
</organism>
<protein>
    <submittedName>
        <fullName evidence="2">Uncharacterized protein</fullName>
    </submittedName>
</protein>
<feature type="compositionally biased region" description="Acidic residues" evidence="1">
    <location>
        <begin position="79"/>
        <end position="88"/>
    </location>
</feature>
<evidence type="ECO:0000256" key="1">
    <source>
        <dbReference type="SAM" id="MobiDB-lite"/>
    </source>
</evidence>
<evidence type="ECO:0000313" key="2">
    <source>
        <dbReference type="EMBL" id="KAL3719424.1"/>
    </source>
</evidence>
<dbReference type="EMBL" id="JBJKBG010000010">
    <property type="protein sequence ID" value="KAL3719424.1"/>
    <property type="molecule type" value="Genomic_DNA"/>
</dbReference>
<name>A0ABD3IZA2_EUCGL</name>
<dbReference type="Proteomes" id="UP001634007">
    <property type="component" value="Unassembled WGS sequence"/>
</dbReference>
<proteinExistence type="predicted"/>
<comment type="caution">
    <text evidence="2">The sequence shown here is derived from an EMBL/GenBank/DDBJ whole genome shotgun (WGS) entry which is preliminary data.</text>
</comment>
<feature type="region of interest" description="Disordered" evidence="1">
    <location>
        <begin position="64"/>
        <end position="108"/>
    </location>
</feature>
<feature type="compositionally biased region" description="Pro residues" evidence="1">
    <location>
        <begin position="98"/>
        <end position="108"/>
    </location>
</feature>
<gene>
    <name evidence="2" type="ORF">ACJRO7_004395</name>
</gene>
<accession>A0ABD3IZA2</accession>
<evidence type="ECO:0000313" key="3">
    <source>
        <dbReference type="Proteomes" id="UP001634007"/>
    </source>
</evidence>
<dbReference type="AlphaFoldDB" id="A0ABD3IZA2"/>
<keyword evidence="3" id="KW-1185">Reference proteome</keyword>
<reference evidence="2 3" key="1">
    <citation type="submission" date="2024-11" db="EMBL/GenBank/DDBJ databases">
        <title>Chromosome-level genome assembly of Eucalyptus globulus Labill. provides insights into its genome evolution.</title>
        <authorList>
            <person name="Li X."/>
        </authorList>
    </citation>
    <scope>NUCLEOTIDE SEQUENCE [LARGE SCALE GENOMIC DNA]</scope>
    <source>
        <strain evidence="2">CL2024</strain>
        <tissue evidence="2">Fresh tender leaves</tissue>
    </source>
</reference>